<dbReference type="GO" id="GO:0017056">
    <property type="term" value="F:structural constituent of nuclear pore"/>
    <property type="evidence" value="ECO:0007669"/>
    <property type="project" value="InterPro"/>
</dbReference>
<evidence type="ECO:0000256" key="2">
    <source>
        <dbReference type="ARBA" id="ARBA00007373"/>
    </source>
</evidence>
<dbReference type="InterPro" id="IPR004870">
    <property type="entry name" value="Nucleoporin_Nup155"/>
</dbReference>
<keyword evidence="8" id="KW-1185">Reference proteome</keyword>
<dbReference type="Pfam" id="PF03177">
    <property type="entry name" value="Nucleoporin_C"/>
    <property type="match status" value="1"/>
</dbReference>
<dbReference type="InterPro" id="IPR042538">
    <property type="entry name" value="Nucleoporin_Nup155_C_3"/>
</dbReference>
<protein>
    <recommendedName>
        <fullName evidence="9">Nucleoporin Nup133/Nup155-like N-terminal domain-containing protein</fullName>
    </recommendedName>
</protein>
<gene>
    <name evidence="7" type="ORF">BOTBODRAFT_26554</name>
</gene>
<comment type="subcellular location">
    <subcellularLocation>
        <location evidence="1">Nucleus</location>
    </subcellularLocation>
</comment>
<name>A0A067N0Q3_BOTB1</name>
<dbReference type="InterPro" id="IPR042533">
    <property type="entry name" value="Nucleoporin_Nup155_C_1"/>
</dbReference>
<dbReference type="InterPro" id="IPR042537">
    <property type="entry name" value="Nucleoporin_Nup155_C_2"/>
</dbReference>
<reference evidence="8" key="1">
    <citation type="journal article" date="2014" name="Proc. Natl. Acad. Sci. U.S.A.">
        <title>Extensive sampling of basidiomycete genomes demonstrates inadequacy of the white-rot/brown-rot paradigm for wood decay fungi.</title>
        <authorList>
            <person name="Riley R."/>
            <person name="Salamov A.A."/>
            <person name="Brown D.W."/>
            <person name="Nagy L.G."/>
            <person name="Floudas D."/>
            <person name="Held B.W."/>
            <person name="Levasseur A."/>
            <person name="Lombard V."/>
            <person name="Morin E."/>
            <person name="Otillar R."/>
            <person name="Lindquist E.A."/>
            <person name="Sun H."/>
            <person name="LaButti K.M."/>
            <person name="Schmutz J."/>
            <person name="Jabbour D."/>
            <person name="Luo H."/>
            <person name="Baker S.E."/>
            <person name="Pisabarro A.G."/>
            <person name="Walton J.D."/>
            <person name="Blanchette R.A."/>
            <person name="Henrissat B."/>
            <person name="Martin F."/>
            <person name="Cullen D."/>
            <person name="Hibbett D.S."/>
            <person name="Grigoriev I.V."/>
        </authorList>
    </citation>
    <scope>NUCLEOTIDE SEQUENCE [LARGE SCALE GENOMIC DNA]</scope>
    <source>
        <strain evidence="8">FD-172 SS1</strain>
    </source>
</reference>
<dbReference type="HOGENOM" id="CLU_000429_0_1_1"/>
<dbReference type="STRING" id="930990.A0A067N0Q3"/>
<dbReference type="Gene3D" id="1.25.40.450">
    <property type="entry name" value="Nucleoporin, helical domain, N-terminal subdomain"/>
    <property type="match status" value="1"/>
</dbReference>
<dbReference type="Pfam" id="PF08801">
    <property type="entry name" value="Nucleoporin_N"/>
    <property type="match status" value="1"/>
</dbReference>
<dbReference type="PANTHER" id="PTHR10350">
    <property type="entry name" value="NUCLEAR PORE COMPLEX PROTEIN NUP155"/>
    <property type="match status" value="1"/>
</dbReference>
<dbReference type="OrthoDB" id="338970at2759"/>
<evidence type="ECO:0000313" key="7">
    <source>
        <dbReference type="EMBL" id="KDQ20540.1"/>
    </source>
</evidence>
<dbReference type="PANTHER" id="PTHR10350:SF6">
    <property type="entry name" value="NUCLEAR PORE COMPLEX PROTEIN NUP155"/>
    <property type="match status" value="1"/>
</dbReference>
<keyword evidence="4" id="KW-0539">Nucleus</keyword>
<feature type="domain" description="Nucleoporin Nup133/Nup155-like N-terminal" evidence="6">
    <location>
        <begin position="56"/>
        <end position="525"/>
    </location>
</feature>
<evidence type="ECO:0000259" key="6">
    <source>
        <dbReference type="Pfam" id="PF08801"/>
    </source>
</evidence>
<dbReference type="Gene3D" id="1.20.120.1880">
    <property type="entry name" value="Nucleoporin, helical C-terminal domain"/>
    <property type="match status" value="1"/>
</dbReference>
<dbReference type="GO" id="GO:0036228">
    <property type="term" value="P:protein localization to nuclear inner membrane"/>
    <property type="evidence" value="ECO:0007669"/>
    <property type="project" value="TreeGrafter"/>
</dbReference>
<comment type="similarity">
    <text evidence="2">Belongs to the non-repetitive/WGA-negative nucleoporin family.</text>
</comment>
<dbReference type="InParanoid" id="A0A067N0Q3"/>
<dbReference type="InterPro" id="IPR014908">
    <property type="entry name" value="Nucleoporin_Nup133/Nup155_N"/>
</dbReference>
<dbReference type="GO" id="GO:0006405">
    <property type="term" value="P:RNA export from nucleus"/>
    <property type="evidence" value="ECO:0007669"/>
    <property type="project" value="TreeGrafter"/>
</dbReference>
<dbReference type="FunFam" id="1.25.40.440:FF:000001">
    <property type="entry name" value="Nuclear pore complex subunit"/>
    <property type="match status" value="1"/>
</dbReference>
<dbReference type="Gene3D" id="1.25.40.440">
    <property type="entry name" value="Nucleoporin, helical domain, central subdomain"/>
    <property type="match status" value="1"/>
</dbReference>
<feature type="domain" description="Nucleoporin Nup133/Nup155-like C-terminal" evidence="5">
    <location>
        <begin position="647"/>
        <end position="1308"/>
    </location>
</feature>
<evidence type="ECO:0000256" key="1">
    <source>
        <dbReference type="ARBA" id="ARBA00004123"/>
    </source>
</evidence>
<dbReference type="FunCoup" id="A0A067N0Q3">
    <property type="interactions" value="877"/>
</dbReference>
<dbReference type="GO" id="GO:0044611">
    <property type="term" value="C:nuclear pore inner ring"/>
    <property type="evidence" value="ECO:0007669"/>
    <property type="project" value="TreeGrafter"/>
</dbReference>
<organism evidence="7 8">
    <name type="scientific">Botryobasidium botryosum (strain FD-172 SS1)</name>
    <dbReference type="NCBI Taxonomy" id="930990"/>
    <lineage>
        <taxon>Eukaryota</taxon>
        <taxon>Fungi</taxon>
        <taxon>Dikarya</taxon>
        <taxon>Basidiomycota</taxon>
        <taxon>Agaricomycotina</taxon>
        <taxon>Agaricomycetes</taxon>
        <taxon>Cantharellales</taxon>
        <taxon>Botryobasidiaceae</taxon>
        <taxon>Botryobasidium</taxon>
    </lineage>
</organism>
<proteinExistence type="inferred from homology"/>
<evidence type="ECO:0008006" key="9">
    <source>
        <dbReference type="Google" id="ProtNLM"/>
    </source>
</evidence>
<dbReference type="GO" id="GO:0000972">
    <property type="term" value="P:transcription-dependent tethering of RNA polymerase II gene DNA at nuclear periphery"/>
    <property type="evidence" value="ECO:0007669"/>
    <property type="project" value="TreeGrafter"/>
</dbReference>
<evidence type="ECO:0000313" key="8">
    <source>
        <dbReference type="Proteomes" id="UP000027195"/>
    </source>
</evidence>
<keyword evidence="3" id="KW-0813">Transport</keyword>
<dbReference type="InterPro" id="IPR007187">
    <property type="entry name" value="Nucleoporin_Nup133/Nup155_C"/>
</dbReference>
<evidence type="ECO:0000256" key="4">
    <source>
        <dbReference type="ARBA" id="ARBA00023242"/>
    </source>
</evidence>
<dbReference type="Gene3D" id="1.20.58.1780">
    <property type="match status" value="1"/>
</dbReference>
<dbReference type="EMBL" id="KL198017">
    <property type="protein sequence ID" value="KDQ20540.1"/>
    <property type="molecule type" value="Genomic_DNA"/>
</dbReference>
<dbReference type="Proteomes" id="UP000027195">
    <property type="component" value="Unassembled WGS sequence"/>
</dbReference>
<evidence type="ECO:0000259" key="5">
    <source>
        <dbReference type="Pfam" id="PF03177"/>
    </source>
</evidence>
<sequence>MAVQALDSQFTLLEKVNKVVQSQFAQDVARVPEMWDTLNSASSSKYTIPPNEAWVPFHKRKTVPIPEGLFLQYEPTTSKSAMGLLLEIDRAWITINHKLFLWDYVDGTHCDRYEEQPNFISFVGLVKPKPGVFVDSIQYLLILCTPVSVSLIGLGTTTIPATNKAPPRKELNMFATDISLPTDNIQMTSVVGTSSGRIFMCGSQDGNLYELNYQAKEGWFSRRCSLINHSAGGMGSFLPSILAAKSTDRIKSVVLDDARCCLYALTEHSAIHLYYLGRDGSAATPARIAVASNLAAHAQQLCPGSASLNSPFEISAVHVIPVSDSKGVHLVAITTTGARLYFSHYKRTYGSYRPTGGPNFPPSVLELIHVRTPPTSLADPDQPFQRSASSSVFQPTTKPWAVKNIHSSAYDSGLFFMAQTPDGVKGDILLGLAPDLSKIANYTADPSMAVSTSAMATSQAMGAGFGGNKTTLTEFAQLTSVTGNIWAISSVSTSPLSEPLGWNELTTQFSTPTKQFLVLTNDGLTIYAKRRAVDCLRDLIEAARRGHEGDVISPFFERYGRDQSCTMCLAIACSNSFISTFGRSNSAALARSYGHRILQNGTNFDDSLSLQAVDEPVAAAAKSIFYELGGKPLLMEGFANENKILHSGRYEALAIYFSRLVRPIWRANITTGPLANQVTNVPDHLLVSVQKDLTSLKYFLERNPQLFHSPSDYSHSRSSADQEAWKTEQDSIVQLQTLLTQTIEAISFILLLIDYKLPETVALCDPQVQQALLGLTYEGLLTTKLGRDVARNLVNSVINQQIGQHISVDTISEILQQRCGSFCSSDDVMLYKAIENIQRAKETRDMGERAKCLRESLRLFGKSTKHLPLDNLKEICSDYRELKYPNGAVELPLKCAQDWDLEDRGHAFWAAGLPFDRGDARESAYRLKTTCYDCVLETLDAFDTLLNQCTDETIFRELESLQENAYRLALDSDDPVFHSYLYDWFIKRGRTDQLLEIRSNFIESHLSHPPRTREKIELLWQLYVRNGQNLRAAQTLAHLAESREFALTLEKRIEFLSLAVSNAKSHPGTDFGQQEAAVEFLTDIEEKLEVANMQLEVYRAMQSAHVDHDYDQKMEALRTTLMDVTQLYQEFADPYELYDMKLYILKVSEHRDPILTASTWRALIARTAHEAPGSKELYVAEVVRKLGRKLYPSDNAFPVDNVCDMLLQFASANKDEVPRGWVARTLVDASVPPDAVFEQLHYVRDLGVPPFHEESMKTFVLAEISCLLSDWVNEAIRPGSRIPRGAFPANMLDEIISGYLGDRQAVQDEDTRDMLQDVQAKIRSRF</sequence>
<evidence type="ECO:0000256" key="3">
    <source>
        <dbReference type="ARBA" id="ARBA00022448"/>
    </source>
</evidence>
<accession>A0A067N0Q3</accession>
<dbReference type="GO" id="GO:0006606">
    <property type="term" value="P:protein import into nucleus"/>
    <property type="evidence" value="ECO:0007669"/>
    <property type="project" value="TreeGrafter"/>
</dbReference>